<evidence type="ECO:0008006" key="3">
    <source>
        <dbReference type="Google" id="ProtNLM"/>
    </source>
</evidence>
<name>A0ABP3VNA9_CLOSU</name>
<reference evidence="2" key="1">
    <citation type="journal article" date="2019" name="Int. J. Syst. Evol. Microbiol.">
        <title>The Global Catalogue of Microorganisms (GCM) 10K type strain sequencing project: providing services to taxonomists for standard genome sequencing and annotation.</title>
        <authorList>
            <consortium name="The Broad Institute Genomics Platform"/>
            <consortium name="The Broad Institute Genome Sequencing Center for Infectious Disease"/>
            <person name="Wu L."/>
            <person name="Ma J."/>
        </authorList>
    </citation>
    <scope>NUCLEOTIDE SEQUENCE [LARGE SCALE GENOMIC DNA]</scope>
    <source>
        <strain evidence="2">JCM 1417</strain>
    </source>
</reference>
<dbReference type="EMBL" id="BAAACI010000001">
    <property type="protein sequence ID" value="GAA0764883.1"/>
    <property type="molecule type" value="Genomic_DNA"/>
</dbReference>
<dbReference type="Gene3D" id="1.10.287.950">
    <property type="entry name" value="Methyl-accepting chemotaxis protein"/>
    <property type="match status" value="1"/>
</dbReference>
<dbReference type="Proteomes" id="UP001501047">
    <property type="component" value="Unassembled WGS sequence"/>
</dbReference>
<sequence>MIIMETLSSVAEVNSAGSEEASASIEEQTAYIEEIANSSRNLSQMFLELQELIERFKV</sequence>
<organism evidence="1 2">
    <name type="scientific">Clostridium subterminale</name>
    <dbReference type="NCBI Taxonomy" id="1550"/>
    <lineage>
        <taxon>Bacteria</taxon>
        <taxon>Bacillati</taxon>
        <taxon>Bacillota</taxon>
        <taxon>Clostridia</taxon>
        <taxon>Eubacteriales</taxon>
        <taxon>Clostridiaceae</taxon>
        <taxon>Clostridium</taxon>
    </lineage>
</organism>
<evidence type="ECO:0000313" key="1">
    <source>
        <dbReference type="EMBL" id="GAA0764883.1"/>
    </source>
</evidence>
<accession>A0ABP3VNA9</accession>
<evidence type="ECO:0000313" key="2">
    <source>
        <dbReference type="Proteomes" id="UP001501047"/>
    </source>
</evidence>
<comment type="caution">
    <text evidence="1">The sequence shown here is derived from an EMBL/GenBank/DDBJ whole genome shotgun (WGS) entry which is preliminary data.</text>
</comment>
<keyword evidence="2" id="KW-1185">Reference proteome</keyword>
<dbReference type="SUPFAM" id="SSF58104">
    <property type="entry name" value="Methyl-accepting chemotaxis protein (MCP) signaling domain"/>
    <property type="match status" value="1"/>
</dbReference>
<protein>
    <recommendedName>
        <fullName evidence="3">Methyl-accepting chemotaxis protein</fullName>
    </recommendedName>
</protein>
<dbReference type="RefSeq" id="WP_343822580.1">
    <property type="nucleotide sequence ID" value="NZ_BAAACI010000001.1"/>
</dbReference>
<proteinExistence type="predicted"/>
<gene>
    <name evidence="1" type="ORF">GCM10008908_00620</name>
</gene>